<organism evidence="1 2">
    <name type="scientific">Pluteus cervinus</name>
    <dbReference type="NCBI Taxonomy" id="181527"/>
    <lineage>
        <taxon>Eukaryota</taxon>
        <taxon>Fungi</taxon>
        <taxon>Dikarya</taxon>
        <taxon>Basidiomycota</taxon>
        <taxon>Agaricomycotina</taxon>
        <taxon>Agaricomycetes</taxon>
        <taxon>Agaricomycetidae</taxon>
        <taxon>Agaricales</taxon>
        <taxon>Pluteineae</taxon>
        <taxon>Pluteaceae</taxon>
        <taxon>Pluteus</taxon>
    </lineage>
</organism>
<evidence type="ECO:0000313" key="2">
    <source>
        <dbReference type="Proteomes" id="UP000308600"/>
    </source>
</evidence>
<evidence type="ECO:0000313" key="1">
    <source>
        <dbReference type="EMBL" id="TFK65776.1"/>
    </source>
</evidence>
<name>A0ACD3AJR8_9AGAR</name>
<protein>
    <submittedName>
        <fullName evidence="1">Uncharacterized protein</fullName>
    </submittedName>
</protein>
<gene>
    <name evidence="1" type="ORF">BDN72DRAFT_824214</name>
</gene>
<proteinExistence type="predicted"/>
<dbReference type="EMBL" id="ML208426">
    <property type="protein sequence ID" value="TFK65776.1"/>
    <property type="molecule type" value="Genomic_DNA"/>
</dbReference>
<sequence length="497" mass="55959">MITILLTAALSSLRAGAVPISAGPATLPSTVHTIVFGVHARADCGTDLRSTYEIIRSCLVTIAACVYRAIHQNIPDPSLSFWGRLRVTMKVTCYALIAPEMMIWWAMRQWFGARSVARELKWTHTHGQFAQMGGFGRKDDKRVLYPYTLIRLLENRQLDLDELRLTEKEIQDKSKGDILSKGLVAFQTTWFVFECLARLHQGLPLIELEVVTLAFAMLNIITYGLWWYKPLNVLCPIYICVNEPPPPTESNLESLSLVASAPNLQGKPVLGGDSEGVLANEVEELRVGKYSGKKVTVGANGMVGVPVRTEVPDVVGSCPDPWYSTAWKLLIVQPFMAVEMPLKELFDDQDVHEEATHVSTFYARIIEEDEENWLQALCSSVGMIFGAIHFLSWSSAFPSHGQLLLWRISSIFLVFLSVLVLFRPVFNRMWLKATYGSRWERRAGTLRNFFENLLFFAGPIPYMLARFCILGLALFTLHDPPLDAFIAVSWTSYIPHL</sequence>
<keyword evidence="2" id="KW-1185">Reference proteome</keyword>
<accession>A0ACD3AJR8</accession>
<dbReference type="Proteomes" id="UP000308600">
    <property type="component" value="Unassembled WGS sequence"/>
</dbReference>
<reference evidence="1 2" key="1">
    <citation type="journal article" date="2019" name="Nat. Ecol. Evol.">
        <title>Megaphylogeny resolves global patterns of mushroom evolution.</title>
        <authorList>
            <person name="Varga T."/>
            <person name="Krizsan K."/>
            <person name="Foldi C."/>
            <person name="Dima B."/>
            <person name="Sanchez-Garcia M."/>
            <person name="Sanchez-Ramirez S."/>
            <person name="Szollosi G.J."/>
            <person name="Szarkandi J.G."/>
            <person name="Papp V."/>
            <person name="Albert L."/>
            <person name="Andreopoulos W."/>
            <person name="Angelini C."/>
            <person name="Antonin V."/>
            <person name="Barry K.W."/>
            <person name="Bougher N.L."/>
            <person name="Buchanan P."/>
            <person name="Buyck B."/>
            <person name="Bense V."/>
            <person name="Catcheside P."/>
            <person name="Chovatia M."/>
            <person name="Cooper J."/>
            <person name="Damon W."/>
            <person name="Desjardin D."/>
            <person name="Finy P."/>
            <person name="Geml J."/>
            <person name="Haridas S."/>
            <person name="Hughes K."/>
            <person name="Justo A."/>
            <person name="Karasinski D."/>
            <person name="Kautmanova I."/>
            <person name="Kiss B."/>
            <person name="Kocsube S."/>
            <person name="Kotiranta H."/>
            <person name="LaButti K.M."/>
            <person name="Lechner B.E."/>
            <person name="Liimatainen K."/>
            <person name="Lipzen A."/>
            <person name="Lukacs Z."/>
            <person name="Mihaltcheva S."/>
            <person name="Morgado L.N."/>
            <person name="Niskanen T."/>
            <person name="Noordeloos M.E."/>
            <person name="Ohm R.A."/>
            <person name="Ortiz-Santana B."/>
            <person name="Ovrebo C."/>
            <person name="Racz N."/>
            <person name="Riley R."/>
            <person name="Savchenko A."/>
            <person name="Shiryaev A."/>
            <person name="Soop K."/>
            <person name="Spirin V."/>
            <person name="Szebenyi C."/>
            <person name="Tomsovsky M."/>
            <person name="Tulloss R.E."/>
            <person name="Uehling J."/>
            <person name="Grigoriev I.V."/>
            <person name="Vagvolgyi C."/>
            <person name="Papp T."/>
            <person name="Martin F.M."/>
            <person name="Miettinen O."/>
            <person name="Hibbett D.S."/>
            <person name="Nagy L.G."/>
        </authorList>
    </citation>
    <scope>NUCLEOTIDE SEQUENCE [LARGE SCALE GENOMIC DNA]</scope>
    <source>
        <strain evidence="1 2">NL-1719</strain>
    </source>
</reference>